<comment type="caution">
    <text evidence="7">The sequence shown here is derived from an EMBL/GenBank/DDBJ whole genome shotgun (WGS) entry which is preliminary data.</text>
</comment>
<dbReference type="SUPFAM" id="SSF46785">
    <property type="entry name" value="Winged helix' DNA-binding domain"/>
    <property type="match status" value="1"/>
</dbReference>
<accession>A0A9D2HAU4</accession>
<dbReference type="InterPro" id="IPR000524">
    <property type="entry name" value="Tscrpt_reg_HTH_GntR"/>
</dbReference>
<dbReference type="Proteomes" id="UP000824223">
    <property type="component" value="Unassembled WGS sequence"/>
</dbReference>
<dbReference type="InterPro" id="IPR028978">
    <property type="entry name" value="Chorismate_lyase_/UTRA_dom_sf"/>
</dbReference>
<dbReference type="Pfam" id="PF07702">
    <property type="entry name" value="UTRA"/>
    <property type="match status" value="1"/>
</dbReference>
<dbReference type="SMART" id="SM00345">
    <property type="entry name" value="HTH_GNTR"/>
    <property type="match status" value="1"/>
</dbReference>
<dbReference type="Gene3D" id="1.10.10.10">
    <property type="entry name" value="Winged helix-like DNA-binding domain superfamily/Winged helix DNA-binding domain"/>
    <property type="match status" value="1"/>
</dbReference>
<dbReference type="Pfam" id="PF00392">
    <property type="entry name" value="GntR"/>
    <property type="match status" value="1"/>
</dbReference>
<evidence type="ECO:0000256" key="4">
    <source>
        <dbReference type="ARBA" id="ARBA00023163"/>
    </source>
</evidence>
<dbReference type="InterPro" id="IPR036388">
    <property type="entry name" value="WH-like_DNA-bd_sf"/>
</dbReference>
<dbReference type="SMART" id="SM00866">
    <property type="entry name" value="UTRA"/>
    <property type="match status" value="1"/>
</dbReference>
<evidence type="ECO:0000256" key="3">
    <source>
        <dbReference type="ARBA" id="ARBA00023125"/>
    </source>
</evidence>
<feature type="domain" description="HTH gntR-type" evidence="6">
    <location>
        <begin position="3"/>
        <end position="71"/>
    </location>
</feature>
<organism evidence="7 8">
    <name type="scientific">Candidatus Mediterraneibacter pullicola</name>
    <dbReference type="NCBI Taxonomy" id="2838682"/>
    <lineage>
        <taxon>Bacteria</taxon>
        <taxon>Bacillati</taxon>
        <taxon>Bacillota</taxon>
        <taxon>Clostridia</taxon>
        <taxon>Lachnospirales</taxon>
        <taxon>Lachnospiraceae</taxon>
        <taxon>Mediterraneibacter</taxon>
    </lineage>
</organism>
<evidence type="ECO:0000313" key="8">
    <source>
        <dbReference type="Proteomes" id="UP000824223"/>
    </source>
</evidence>
<dbReference type="PANTHER" id="PTHR44846">
    <property type="entry name" value="MANNOSYL-D-GLYCERATE TRANSPORT/METABOLISM SYSTEM REPRESSOR MNGR-RELATED"/>
    <property type="match status" value="1"/>
</dbReference>
<proteinExistence type="predicted"/>
<dbReference type="InterPro" id="IPR011663">
    <property type="entry name" value="UTRA"/>
</dbReference>
<dbReference type="PROSITE" id="PS50949">
    <property type="entry name" value="HTH_GNTR"/>
    <property type="match status" value="1"/>
</dbReference>
<dbReference type="InterPro" id="IPR050679">
    <property type="entry name" value="Bact_HTH_transcr_reg"/>
</dbReference>
<evidence type="ECO:0000313" key="7">
    <source>
        <dbReference type="EMBL" id="HJA06700.1"/>
    </source>
</evidence>
<dbReference type="InterPro" id="IPR036390">
    <property type="entry name" value="WH_DNA-bd_sf"/>
</dbReference>
<gene>
    <name evidence="7" type="primary">treR</name>
    <name evidence="7" type="ORF">H9798_06065</name>
</gene>
<dbReference type="PRINTS" id="PR00035">
    <property type="entry name" value="HTHGNTR"/>
</dbReference>
<evidence type="ECO:0000256" key="5">
    <source>
        <dbReference type="NCBIfam" id="TIGR02404"/>
    </source>
</evidence>
<keyword evidence="2" id="KW-0805">Transcription regulation</keyword>
<keyword evidence="1" id="KW-0678">Repressor</keyword>
<dbReference type="AlphaFoldDB" id="A0A9D2HAU4"/>
<name>A0A9D2HAU4_9FIRM</name>
<dbReference type="GO" id="GO:0003700">
    <property type="term" value="F:DNA-binding transcription factor activity"/>
    <property type="evidence" value="ECO:0007669"/>
    <property type="project" value="UniProtKB-UniRule"/>
</dbReference>
<dbReference type="EMBL" id="DXAK01000030">
    <property type="protein sequence ID" value="HJA06700.1"/>
    <property type="molecule type" value="Genomic_DNA"/>
</dbReference>
<evidence type="ECO:0000259" key="6">
    <source>
        <dbReference type="PROSITE" id="PS50949"/>
    </source>
</evidence>
<dbReference type="NCBIfam" id="TIGR02404">
    <property type="entry name" value="trehalos_R_Bsub"/>
    <property type="match status" value="1"/>
</dbReference>
<dbReference type="GO" id="GO:0045892">
    <property type="term" value="P:negative regulation of DNA-templated transcription"/>
    <property type="evidence" value="ECO:0007669"/>
    <property type="project" value="TreeGrafter"/>
</dbReference>
<dbReference type="CDD" id="cd07377">
    <property type="entry name" value="WHTH_GntR"/>
    <property type="match status" value="1"/>
</dbReference>
<dbReference type="GO" id="GO:0003677">
    <property type="term" value="F:DNA binding"/>
    <property type="evidence" value="ECO:0007669"/>
    <property type="project" value="UniProtKB-UniRule"/>
</dbReference>
<dbReference type="PANTHER" id="PTHR44846:SF12">
    <property type="entry name" value="HTH-TYPE TRANSCRIPTIONAL REGULATOR TRER"/>
    <property type="match status" value="1"/>
</dbReference>
<evidence type="ECO:0000256" key="1">
    <source>
        <dbReference type="ARBA" id="ARBA00022491"/>
    </source>
</evidence>
<dbReference type="Gene3D" id="3.40.1410.10">
    <property type="entry name" value="Chorismate lyase-like"/>
    <property type="match status" value="1"/>
</dbReference>
<protein>
    <recommendedName>
        <fullName evidence="5">Trehalose operon repressor</fullName>
    </recommendedName>
</protein>
<keyword evidence="4" id="KW-0804">Transcription</keyword>
<keyword evidence="3" id="KW-0238">DNA-binding</keyword>
<evidence type="ECO:0000256" key="2">
    <source>
        <dbReference type="ARBA" id="ARBA00023015"/>
    </source>
</evidence>
<sequence>MPKAKYDTIYKDLKEKIETEIYAYQEILPSEHMLIHEYGCSRNTVRRALAELTADGYVQPMHGRGVRNIYQPVEQAAFTVGGIESFKESTIRNKRVSKTKVLQFTEIVTDEKIERRTGFKKGTPLYYIQRLRFLNGIPLILDHNYFSKEVVSNLTPEIAGQSIYEYLEGELGLTIATSKRTLTVEHVTQVDEKYIDLKGYNCMAVITSQTFNDKGIQFEYTQSRHHPDYFRFQDVATRKRTGL</sequence>
<dbReference type="FunFam" id="3.40.1410.10:FF:000008">
    <property type="entry name" value="Transcriptional regulator, GntR family"/>
    <property type="match status" value="1"/>
</dbReference>
<reference evidence="7" key="1">
    <citation type="journal article" date="2021" name="PeerJ">
        <title>Extensive microbial diversity within the chicken gut microbiome revealed by metagenomics and culture.</title>
        <authorList>
            <person name="Gilroy R."/>
            <person name="Ravi A."/>
            <person name="Getino M."/>
            <person name="Pursley I."/>
            <person name="Horton D.L."/>
            <person name="Alikhan N.F."/>
            <person name="Baker D."/>
            <person name="Gharbi K."/>
            <person name="Hall N."/>
            <person name="Watson M."/>
            <person name="Adriaenssens E.M."/>
            <person name="Foster-Nyarko E."/>
            <person name="Jarju S."/>
            <person name="Secka A."/>
            <person name="Antonio M."/>
            <person name="Oren A."/>
            <person name="Chaudhuri R.R."/>
            <person name="La Ragione R."/>
            <person name="Hildebrand F."/>
            <person name="Pallen M.J."/>
        </authorList>
    </citation>
    <scope>NUCLEOTIDE SEQUENCE</scope>
    <source>
        <strain evidence="7">ChiSjej2B20-11307</strain>
    </source>
</reference>
<reference evidence="7" key="2">
    <citation type="submission" date="2021-04" db="EMBL/GenBank/DDBJ databases">
        <authorList>
            <person name="Gilroy R."/>
        </authorList>
    </citation>
    <scope>NUCLEOTIDE SEQUENCE</scope>
    <source>
        <strain evidence="7">ChiSjej2B20-11307</strain>
    </source>
</reference>
<dbReference type="InterPro" id="IPR012770">
    <property type="entry name" value="TreR"/>
</dbReference>
<dbReference type="SUPFAM" id="SSF64288">
    <property type="entry name" value="Chorismate lyase-like"/>
    <property type="match status" value="1"/>
</dbReference>